<sequence>PPSKSEEERKRLKKQKEEEEKLLKQHRANVEKFKAKVETKLIEFIKDGTRTNYGFQPCNKMYRSIIHEVADSLSLLSYAFGIDELNRYVHIYKREHPPSEDELIVRKRGEDWNEETRKKLLDEKQREAELSNSNTKV</sequence>
<dbReference type="InterPro" id="IPR036867">
    <property type="entry name" value="R3H_dom_sf"/>
</dbReference>
<dbReference type="PROSITE" id="PS51061">
    <property type="entry name" value="R3H"/>
    <property type="match status" value="1"/>
</dbReference>
<accession>A0A1B6GZX7</accession>
<dbReference type="InterPro" id="IPR017330">
    <property type="entry name" value="SPAG7"/>
</dbReference>
<dbReference type="SMART" id="SM00393">
    <property type="entry name" value="R3H"/>
    <property type="match status" value="1"/>
</dbReference>
<evidence type="ECO:0000259" key="2">
    <source>
        <dbReference type="PROSITE" id="PS51061"/>
    </source>
</evidence>
<dbReference type="Gene3D" id="3.30.1370.50">
    <property type="entry name" value="R3H-like domain"/>
    <property type="match status" value="1"/>
</dbReference>
<dbReference type="AlphaFoldDB" id="A0A1B6GZX7"/>
<name>A0A1B6GZX7_9HEMI</name>
<evidence type="ECO:0000313" key="3">
    <source>
        <dbReference type="EMBL" id="JAS67957.1"/>
    </source>
</evidence>
<dbReference type="Pfam" id="PF01424">
    <property type="entry name" value="R3H"/>
    <property type="match status" value="1"/>
</dbReference>
<dbReference type="InterPro" id="IPR001374">
    <property type="entry name" value="R3H_dom"/>
</dbReference>
<gene>
    <name evidence="3" type="ORF">g.44930</name>
</gene>
<evidence type="ECO:0000256" key="1">
    <source>
        <dbReference type="SAM" id="MobiDB-lite"/>
    </source>
</evidence>
<feature type="non-terminal residue" evidence="3">
    <location>
        <position position="137"/>
    </location>
</feature>
<feature type="non-terminal residue" evidence="3">
    <location>
        <position position="1"/>
    </location>
</feature>
<dbReference type="EMBL" id="GECZ01001812">
    <property type="protein sequence ID" value="JAS67957.1"/>
    <property type="molecule type" value="Transcribed_RNA"/>
</dbReference>
<proteinExistence type="predicted"/>
<feature type="region of interest" description="Disordered" evidence="1">
    <location>
        <begin position="1"/>
        <end position="23"/>
    </location>
</feature>
<dbReference type="GO" id="GO:0003676">
    <property type="term" value="F:nucleic acid binding"/>
    <property type="evidence" value="ECO:0007669"/>
    <property type="project" value="UniProtKB-UniRule"/>
</dbReference>
<dbReference type="PANTHER" id="PTHR13498">
    <property type="entry name" value="SPERM ASSOCIATED ANTIGEN 7"/>
    <property type="match status" value="1"/>
</dbReference>
<organism evidence="3">
    <name type="scientific">Cuerna arida</name>
    <dbReference type="NCBI Taxonomy" id="1464854"/>
    <lineage>
        <taxon>Eukaryota</taxon>
        <taxon>Metazoa</taxon>
        <taxon>Ecdysozoa</taxon>
        <taxon>Arthropoda</taxon>
        <taxon>Hexapoda</taxon>
        <taxon>Insecta</taxon>
        <taxon>Pterygota</taxon>
        <taxon>Neoptera</taxon>
        <taxon>Paraneoptera</taxon>
        <taxon>Hemiptera</taxon>
        <taxon>Auchenorrhyncha</taxon>
        <taxon>Membracoidea</taxon>
        <taxon>Cicadellidae</taxon>
        <taxon>Cicadellinae</taxon>
        <taxon>Proconiini</taxon>
        <taxon>Cuerna</taxon>
    </lineage>
</organism>
<protein>
    <recommendedName>
        <fullName evidence="2">R3H domain-containing protein</fullName>
    </recommendedName>
</protein>
<dbReference type="SUPFAM" id="SSF82708">
    <property type="entry name" value="R3H domain"/>
    <property type="match status" value="1"/>
</dbReference>
<reference evidence="3" key="1">
    <citation type="submission" date="2015-11" db="EMBL/GenBank/DDBJ databases">
        <title>De novo transcriptome assembly of four potential Pierce s Disease insect vectors from Arizona vineyards.</title>
        <authorList>
            <person name="Tassone E.E."/>
        </authorList>
    </citation>
    <scope>NUCLEOTIDE SEQUENCE</scope>
</reference>
<dbReference type="PANTHER" id="PTHR13498:SF3">
    <property type="entry name" value="SPERM-ASSOCIATED ANTIGEN 7"/>
    <property type="match status" value="1"/>
</dbReference>
<feature type="domain" description="R3H" evidence="2">
    <location>
        <begin position="31"/>
        <end position="95"/>
    </location>
</feature>